<organism evidence="17 18">
    <name type="scientific">Ammoniphilus resinae</name>
    <dbReference type="NCBI Taxonomy" id="861532"/>
    <lineage>
        <taxon>Bacteria</taxon>
        <taxon>Bacillati</taxon>
        <taxon>Bacillota</taxon>
        <taxon>Bacilli</taxon>
        <taxon>Bacillales</taxon>
        <taxon>Paenibacillaceae</taxon>
        <taxon>Aneurinibacillus group</taxon>
        <taxon>Ammoniphilus</taxon>
    </lineage>
</organism>
<dbReference type="InterPro" id="IPR004533">
    <property type="entry name" value="CDP-diaglyc--ser_O-PTrfase"/>
</dbReference>
<evidence type="ECO:0000256" key="9">
    <source>
        <dbReference type="ARBA" id="ARBA00022989"/>
    </source>
</evidence>
<evidence type="ECO:0000256" key="16">
    <source>
        <dbReference type="SAM" id="Phobius"/>
    </source>
</evidence>
<evidence type="ECO:0000256" key="6">
    <source>
        <dbReference type="ARBA" id="ARBA00022516"/>
    </source>
</evidence>
<feature type="transmembrane region" description="Helical" evidence="16">
    <location>
        <begin position="145"/>
        <end position="161"/>
    </location>
</feature>
<dbReference type="RefSeq" id="WP_209808674.1">
    <property type="nucleotide sequence ID" value="NZ_JAGGKT010000001.1"/>
</dbReference>
<keyword evidence="12" id="KW-0594">Phospholipid biosynthesis</keyword>
<evidence type="ECO:0000256" key="13">
    <source>
        <dbReference type="ARBA" id="ARBA00023264"/>
    </source>
</evidence>
<evidence type="ECO:0000256" key="15">
    <source>
        <dbReference type="RuleBase" id="RU003750"/>
    </source>
</evidence>
<feature type="transmembrane region" description="Helical" evidence="16">
    <location>
        <begin position="117"/>
        <end position="139"/>
    </location>
</feature>
<dbReference type="InterPro" id="IPR048254">
    <property type="entry name" value="CDP_ALCOHOL_P_TRANSF_CS"/>
</dbReference>
<evidence type="ECO:0000313" key="17">
    <source>
        <dbReference type="EMBL" id="MBP1930596.1"/>
    </source>
</evidence>
<dbReference type="InterPro" id="IPR043130">
    <property type="entry name" value="CDP-OH_PTrfase_TM_dom"/>
</dbReference>
<dbReference type="Pfam" id="PF01066">
    <property type="entry name" value="CDP-OH_P_transf"/>
    <property type="match status" value="1"/>
</dbReference>
<dbReference type="PANTHER" id="PTHR14269:SF61">
    <property type="entry name" value="CDP-DIACYLGLYCEROL--SERINE O-PHOSPHATIDYLTRANSFERASE"/>
    <property type="match status" value="1"/>
</dbReference>
<name>A0ABS4GK08_9BACL</name>
<dbReference type="EMBL" id="JAGGKT010000001">
    <property type="protein sequence ID" value="MBP1930596.1"/>
    <property type="molecule type" value="Genomic_DNA"/>
</dbReference>
<comment type="catalytic activity">
    <reaction evidence="1">
        <text>a CDP-1,2-diacyl-sn-glycerol + L-serine = a 1,2-diacyl-sn-glycero-3-phospho-L-serine + CMP + H(+)</text>
        <dbReference type="Rhea" id="RHEA:16913"/>
        <dbReference type="ChEBI" id="CHEBI:15378"/>
        <dbReference type="ChEBI" id="CHEBI:33384"/>
        <dbReference type="ChEBI" id="CHEBI:57262"/>
        <dbReference type="ChEBI" id="CHEBI:58332"/>
        <dbReference type="ChEBI" id="CHEBI:60377"/>
        <dbReference type="EC" id="2.7.8.8"/>
    </reaction>
</comment>
<protein>
    <recommendedName>
        <fullName evidence="5">CDP-diacylglycerol--serine O-phosphatidyltransferase</fullName>
        <ecNumber evidence="4">2.7.8.8</ecNumber>
    </recommendedName>
    <alternativeName>
        <fullName evidence="14">Phosphatidylserine synthase</fullName>
    </alternativeName>
</protein>
<feature type="transmembrane region" description="Helical" evidence="16">
    <location>
        <begin position="9"/>
        <end position="26"/>
    </location>
</feature>
<evidence type="ECO:0000256" key="14">
    <source>
        <dbReference type="ARBA" id="ARBA00032361"/>
    </source>
</evidence>
<accession>A0ABS4GK08</accession>
<evidence type="ECO:0000256" key="8">
    <source>
        <dbReference type="ARBA" id="ARBA00022692"/>
    </source>
</evidence>
<keyword evidence="6" id="KW-0444">Lipid biosynthesis</keyword>
<dbReference type="InterPro" id="IPR000462">
    <property type="entry name" value="CDP-OH_P_trans"/>
</dbReference>
<comment type="caution">
    <text evidence="17">The sequence shown here is derived from an EMBL/GenBank/DDBJ whole genome shotgun (WGS) entry which is preliminary data.</text>
</comment>
<feature type="transmembrane region" description="Helical" evidence="16">
    <location>
        <begin position="32"/>
        <end position="49"/>
    </location>
</feature>
<dbReference type="EC" id="2.7.8.8" evidence="4"/>
<keyword evidence="11 16" id="KW-0472">Membrane</keyword>
<comment type="subcellular location">
    <subcellularLocation>
        <location evidence="2">Endomembrane system</location>
        <topology evidence="2">Multi-pass membrane protein</topology>
    </subcellularLocation>
</comment>
<keyword evidence="13" id="KW-1208">Phospholipid metabolism</keyword>
<evidence type="ECO:0000256" key="5">
    <source>
        <dbReference type="ARBA" id="ARBA00017171"/>
    </source>
</evidence>
<dbReference type="Proteomes" id="UP001519343">
    <property type="component" value="Unassembled WGS sequence"/>
</dbReference>
<evidence type="ECO:0000256" key="7">
    <source>
        <dbReference type="ARBA" id="ARBA00022679"/>
    </source>
</evidence>
<evidence type="ECO:0000256" key="10">
    <source>
        <dbReference type="ARBA" id="ARBA00023098"/>
    </source>
</evidence>
<dbReference type="NCBIfam" id="TIGR00473">
    <property type="entry name" value="pssA"/>
    <property type="match status" value="1"/>
</dbReference>
<sequence length="163" mass="18018">MLSYLLKSIPNLFTLGNLICGVFSITFSMNEYFRTASLLLFLAAFLDLFDGRIARKLKVSNQIGVELDSLADVVSFGVAPAILFHTLSEPSMMTSLAFVLYPTMGALRLARFNASPTVGYFIGIPITFAGLVMAFMGIFLYTNPFITIILAILMVSPFRMFKL</sequence>
<evidence type="ECO:0000256" key="4">
    <source>
        <dbReference type="ARBA" id="ARBA00013174"/>
    </source>
</evidence>
<dbReference type="PANTHER" id="PTHR14269">
    <property type="entry name" value="CDP-DIACYLGLYCEROL--GLYCEROL-3-PHOSPHATE 3-PHOSPHATIDYLTRANSFERASE-RELATED"/>
    <property type="match status" value="1"/>
</dbReference>
<dbReference type="Gene3D" id="1.20.120.1760">
    <property type="match status" value="1"/>
</dbReference>
<keyword evidence="10" id="KW-0443">Lipid metabolism</keyword>
<dbReference type="PROSITE" id="PS00379">
    <property type="entry name" value="CDP_ALCOHOL_P_TRANSF"/>
    <property type="match status" value="1"/>
</dbReference>
<proteinExistence type="inferred from homology"/>
<keyword evidence="18" id="KW-1185">Reference proteome</keyword>
<evidence type="ECO:0000313" key="18">
    <source>
        <dbReference type="Proteomes" id="UP001519343"/>
    </source>
</evidence>
<keyword evidence="8 16" id="KW-0812">Transmembrane</keyword>
<evidence type="ECO:0000256" key="11">
    <source>
        <dbReference type="ARBA" id="ARBA00023136"/>
    </source>
</evidence>
<evidence type="ECO:0000256" key="2">
    <source>
        <dbReference type="ARBA" id="ARBA00004127"/>
    </source>
</evidence>
<evidence type="ECO:0000256" key="1">
    <source>
        <dbReference type="ARBA" id="ARBA00000287"/>
    </source>
</evidence>
<dbReference type="GO" id="GO:0003882">
    <property type="term" value="F:CDP-diacylglycerol-serine O-phosphatidyltransferase activity"/>
    <property type="evidence" value="ECO:0007669"/>
    <property type="project" value="UniProtKB-EC"/>
</dbReference>
<keyword evidence="9 16" id="KW-1133">Transmembrane helix</keyword>
<reference evidence="17 18" key="1">
    <citation type="submission" date="2021-03" db="EMBL/GenBank/DDBJ databases">
        <title>Genomic Encyclopedia of Type Strains, Phase IV (KMG-IV): sequencing the most valuable type-strain genomes for metagenomic binning, comparative biology and taxonomic classification.</title>
        <authorList>
            <person name="Goeker M."/>
        </authorList>
    </citation>
    <scope>NUCLEOTIDE SEQUENCE [LARGE SCALE GENOMIC DNA]</scope>
    <source>
        <strain evidence="17 18">DSM 24738</strain>
    </source>
</reference>
<dbReference type="InterPro" id="IPR050324">
    <property type="entry name" value="CDP-alcohol_PTase-I"/>
</dbReference>
<evidence type="ECO:0000256" key="3">
    <source>
        <dbReference type="ARBA" id="ARBA00010441"/>
    </source>
</evidence>
<comment type="similarity">
    <text evidence="3 15">Belongs to the CDP-alcohol phosphatidyltransferase class-I family.</text>
</comment>
<gene>
    <name evidence="17" type="ORF">J2Z37_000583</name>
</gene>
<evidence type="ECO:0000256" key="12">
    <source>
        <dbReference type="ARBA" id="ARBA00023209"/>
    </source>
</evidence>
<keyword evidence="7 15" id="KW-0808">Transferase</keyword>